<evidence type="ECO:0000259" key="4">
    <source>
        <dbReference type="Pfam" id="PF24508"/>
    </source>
</evidence>
<feature type="signal peptide" evidence="2">
    <location>
        <begin position="1"/>
        <end position="24"/>
    </location>
</feature>
<dbReference type="SUPFAM" id="SSF52833">
    <property type="entry name" value="Thioredoxin-like"/>
    <property type="match status" value="2"/>
</dbReference>
<keyword evidence="2" id="KW-0732">Signal</keyword>
<dbReference type="PANTHER" id="PTHR22699:SF1">
    <property type="entry name" value="THIOREDOXIN DOMAIN-CONTAINING PROTEIN 16"/>
    <property type="match status" value="1"/>
</dbReference>
<dbReference type="PANTHER" id="PTHR22699">
    <property type="entry name" value="THIOREDOXIN DOMAIN-CONTAINING PROTEIN 16"/>
    <property type="match status" value="1"/>
</dbReference>
<dbReference type="InterPro" id="IPR057639">
    <property type="entry name" value="TXNDC16_N"/>
</dbReference>
<evidence type="ECO:0000256" key="1">
    <source>
        <dbReference type="SAM" id="MobiDB-lite"/>
    </source>
</evidence>
<dbReference type="Gene3D" id="3.40.30.10">
    <property type="entry name" value="Glutaredoxin"/>
    <property type="match status" value="2"/>
</dbReference>
<evidence type="ECO:0000256" key="2">
    <source>
        <dbReference type="SAM" id="SignalP"/>
    </source>
</evidence>
<reference evidence="7" key="2">
    <citation type="submission" date="2025-09" db="UniProtKB">
        <authorList>
            <consortium name="Ensembl"/>
        </authorList>
    </citation>
    <scope>IDENTIFICATION</scope>
</reference>
<gene>
    <name evidence="7" type="primary">TXNDC16</name>
</gene>
<dbReference type="Ensembl" id="ENSMMST00000028006.1">
    <property type="protein sequence ID" value="ENSMMSP00000025360.1"/>
    <property type="gene ID" value="ENSMMSG00000019070.1"/>
</dbReference>
<sequence>MSSSFSVFRAGISFVMMCIFYTSAVDSPELSPQKFFSTLQPGKATLVYFCQPECPRTSVFLEELNEAAKPLQDYGISVAKVNCITEETSRYCGSEKDLMKAYLFRGNIPLREFPTDTLFDVDAIVAHVLFALLFNEVKYITTVGDLQNIENALKGKGNIAFSYVRAIGTPEHRAVMEAAFVYGTTYQFVLTTEIALLQSIGPEDIEYPHLYFFHCKPVLDLTQPCRRILMRQSLTTLNIHQFIKIMEAPLLTEVAGDPRQVSTVHLQLGLPLVFIVGQQATYEADRTTAEWVAWRLLGKAGVLLLLRYFKHGIETQVEFLALSHIDLLVFHVESTMNIEETGKYEDMEELNIDDEVEETVYRDRKRQLPLELTVELTEETFHETVTASDSIVLFYAGWQAVSMAFLQSYIDVAIKLKGTSTMLLARVNCADWSHVCTKQNVTEFPVVKMYKEGQNPVSYTGMLGTEDLLKFIQLNRISCPVNIMSVQEAEEYLNGELYKDLISYSSMSVLGLFSPAMTRAKEEFTEAGSYLKGYVTTGIYSEEDVLRLSSKYTVTLPALLLARHKEGKIESVPLVNVHVQDIVQIITNASLETFVKFNLKQDNLRPSEYIHVMGFYICSSLTLDSTFLAEVLPAQEWKPPLPAYDFLSMMDAAASEHLTRKVPECIKETDMQESDKEQPDDKSAITEESTGTLKMKHLSRSSWFEEAKKVLRHDNKEL</sequence>
<evidence type="ECO:0000259" key="3">
    <source>
        <dbReference type="Pfam" id="PF00085"/>
    </source>
</evidence>
<feature type="domain" description="TXNDC16 N-terminal" evidence="4">
    <location>
        <begin position="28"/>
        <end position="129"/>
    </location>
</feature>
<feature type="domain" description="TXNDC16 second thioredoxin-like" evidence="5">
    <location>
        <begin position="130"/>
        <end position="249"/>
    </location>
</feature>
<organism evidence="7 8">
    <name type="scientific">Moschus moschiferus</name>
    <name type="common">Siberian musk deer</name>
    <name type="synonym">Moschus sibiricus</name>
    <dbReference type="NCBI Taxonomy" id="68415"/>
    <lineage>
        <taxon>Eukaryota</taxon>
        <taxon>Metazoa</taxon>
        <taxon>Chordata</taxon>
        <taxon>Craniata</taxon>
        <taxon>Vertebrata</taxon>
        <taxon>Euteleostomi</taxon>
        <taxon>Mammalia</taxon>
        <taxon>Eutheria</taxon>
        <taxon>Laurasiatheria</taxon>
        <taxon>Artiodactyla</taxon>
        <taxon>Ruminantia</taxon>
        <taxon>Pecora</taxon>
        <taxon>Moschidae</taxon>
        <taxon>Moschus</taxon>
    </lineage>
</organism>
<reference evidence="7" key="1">
    <citation type="submission" date="2025-08" db="UniProtKB">
        <authorList>
            <consortium name="Ensembl"/>
        </authorList>
    </citation>
    <scope>IDENTIFICATION</scope>
</reference>
<feature type="region of interest" description="Disordered" evidence="1">
    <location>
        <begin position="669"/>
        <end position="691"/>
    </location>
</feature>
<keyword evidence="8" id="KW-1185">Reference proteome</keyword>
<evidence type="ECO:0000259" key="6">
    <source>
        <dbReference type="Pfam" id="PF24510"/>
    </source>
</evidence>
<dbReference type="CDD" id="cd02961">
    <property type="entry name" value="PDI_a_family"/>
    <property type="match status" value="1"/>
</dbReference>
<protein>
    <submittedName>
        <fullName evidence="7">Thioredoxin domain containing 16</fullName>
    </submittedName>
</protein>
<dbReference type="InterPro" id="IPR036249">
    <property type="entry name" value="Thioredoxin-like_sf"/>
</dbReference>
<dbReference type="InterPro" id="IPR013766">
    <property type="entry name" value="Thioredoxin_domain"/>
</dbReference>
<dbReference type="Pfam" id="PF24508">
    <property type="entry name" value="TXNDC16_N"/>
    <property type="match status" value="1"/>
</dbReference>
<dbReference type="Proteomes" id="UP000694544">
    <property type="component" value="Unplaced"/>
</dbReference>
<dbReference type="InterPro" id="IPR057645">
    <property type="entry name" value="TXNDC16_3rd"/>
</dbReference>
<name>A0A8C6E5H6_MOSMO</name>
<dbReference type="AlphaFoldDB" id="A0A8C6E5H6"/>
<dbReference type="Pfam" id="PF24509">
    <property type="entry name" value="TXNDC16_2nd"/>
    <property type="match status" value="1"/>
</dbReference>
<accession>A0A8C6E5H6</accession>
<evidence type="ECO:0000313" key="8">
    <source>
        <dbReference type="Proteomes" id="UP000694544"/>
    </source>
</evidence>
<evidence type="ECO:0000259" key="5">
    <source>
        <dbReference type="Pfam" id="PF24509"/>
    </source>
</evidence>
<feature type="domain" description="TXNDC16 third thioredoxin-like" evidence="6">
    <location>
        <begin position="250"/>
        <end position="309"/>
    </location>
</feature>
<dbReference type="Pfam" id="PF13848">
    <property type="entry name" value="Thioredoxin_6"/>
    <property type="match status" value="1"/>
</dbReference>
<dbReference type="InterPro" id="IPR040090">
    <property type="entry name" value="TXNDC16"/>
</dbReference>
<dbReference type="FunFam" id="3.40.30.10:FF:000226">
    <property type="entry name" value="Thioredoxin domain containing 16"/>
    <property type="match status" value="1"/>
</dbReference>
<evidence type="ECO:0000313" key="7">
    <source>
        <dbReference type="Ensembl" id="ENSMMSP00000025360.1"/>
    </source>
</evidence>
<feature type="chain" id="PRO_5033987211" evidence="2">
    <location>
        <begin position="25"/>
        <end position="718"/>
    </location>
</feature>
<dbReference type="GeneTree" id="ENSGT00390000006080"/>
<proteinExistence type="predicted"/>
<feature type="compositionally biased region" description="Basic and acidic residues" evidence="1">
    <location>
        <begin position="669"/>
        <end position="685"/>
    </location>
</feature>
<dbReference type="Pfam" id="PF00085">
    <property type="entry name" value="Thioredoxin"/>
    <property type="match status" value="1"/>
</dbReference>
<dbReference type="InterPro" id="IPR057642">
    <property type="entry name" value="TXNDC16_2nd"/>
</dbReference>
<feature type="domain" description="Thioredoxin" evidence="3">
    <location>
        <begin position="374"/>
        <end position="473"/>
    </location>
</feature>
<dbReference type="Pfam" id="PF24510">
    <property type="entry name" value="TXNDC16_3rd"/>
    <property type="match status" value="1"/>
</dbReference>